<evidence type="ECO:0000256" key="1">
    <source>
        <dbReference type="ARBA" id="ARBA00011982"/>
    </source>
</evidence>
<dbReference type="PANTHER" id="PTHR11017:SF479">
    <property type="entry name" value="DISEASE RESISTANCE PROTEIN (TIR-NBS-LRR CLASS) FAMILY"/>
    <property type="match status" value="1"/>
</dbReference>
<dbReference type="EC" id="3.2.2.6" evidence="1"/>
<dbReference type="Gene3D" id="3.80.10.10">
    <property type="entry name" value="Ribonuclease Inhibitor"/>
    <property type="match status" value="4"/>
</dbReference>
<dbReference type="AlphaFoldDB" id="A0AAE0EGQ2"/>
<protein>
    <recommendedName>
        <fullName evidence="1">ADP-ribosyl cyclase/cyclic ADP-ribose hydrolase</fullName>
        <ecNumber evidence="1">3.2.2.6</ecNumber>
    </recommendedName>
</protein>
<dbReference type="InterPro" id="IPR042197">
    <property type="entry name" value="Apaf_helical"/>
</dbReference>
<keyword evidence="11" id="KW-1185">Reference proteome</keyword>
<evidence type="ECO:0000259" key="7">
    <source>
        <dbReference type="Pfam" id="PF00931"/>
    </source>
</evidence>
<dbReference type="InterPro" id="IPR058192">
    <property type="entry name" value="WHD_ROQ1-like"/>
</dbReference>
<dbReference type="Pfam" id="PF00931">
    <property type="entry name" value="NB-ARC"/>
    <property type="match status" value="1"/>
</dbReference>
<keyword evidence="4" id="KW-0520">NAD</keyword>
<evidence type="ECO:0000313" key="11">
    <source>
        <dbReference type="Proteomes" id="UP001281410"/>
    </source>
</evidence>
<feature type="transmembrane region" description="Helical" evidence="6">
    <location>
        <begin position="1128"/>
        <end position="1148"/>
    </location>
</feature>
<dbReference type="Proteomes" id="UP001281410">
    <property type="component" value="Unassembled WGS sequence"/>
</dbReference>
<keyword evidence="6" id="KW-0472">Membrane</keyword>
<dbReference type="InterPro" id="IPR044974">
    <property type="entry name" value="Disease_R_plants"/>
</dbReference>
<dbReference type="InterPro" id="IPR002182">
    <property type="entry name" value="NB-ARC"/>
</dbReference>
<gene>
    <name evidence="10" type="ORF">Dsin_005667</name>
</gene>
<dbReference type="Gene3D" id="3.40.50.300">
    <property type="entry name" value="P-loop containing nucleotide triphosphate hydrolases"/>
    <property type="match status" value="1"/>
</dbReference>
<dbReference type="InterPro" id="IPR032675">
    <property type="entry name" value="LRR_dom_sf"/>
</dbReference>
<name>A0AAE0EGQ2_9ROSI</name>
<keyword evidence="3" id="KW-0677">Repeat</keyword>
<dbReference type="Gene3D" id="1.10.8.430">
    <property type="entry name" value="Helical domain of apoptotic protease-activating factors"/>
    <property type="match status" value="1"/>
</dbReference>
<sequence>MGGIGKTTIASAVYKRIANQFKAVCFLENVRNDTKNGPNHLQEKLLFGILGERNHYMNDFTIRRLRSIKVLIVIDNVDDSNHLKDLVGNRSWFGPGSRIIVTSRNRQVLMNGIDEFKLYEVEGLNDDEALQLFSRNAFKQNHSPEDYREMSEKVIHYAKGNPLALKVLGCSLFGKSIEEWKSSLDKLKNCPNSNILKVLRISYDTLDFQGKEIFLFIACFFKGEEGDRVITILNGCEFSAPIVISGLVDKCLLKITYDNRLMMHDLIQEMGRDVVFQESVKEPGKRSRLWDHQDICDLFKKNTGTGAVESISLDLTQISELYISPDAFTRMPELKLLKFYFSTSEDWWHYKWHKERKKVKIICEGLESLPDELRYLCWHGCPLKSLPLKFNPEHLVDLEIPYSKLQSIPLKDTKFLGKLRRIDLSECRQLTEVPDLSQATNLESMVLNCCSSLTKFPKISSNVKELYLNGTAIEEVPYSAIKCLSKIVSLDISFNRRLRNLPNMRHLTSLETLYLNGCSNITEFPDVSGAITCLYLRETAIEEVLYSAIKSLSKIVTLDMGSNTMLRNLPSMHHLTSLETLCLDGCSNITEFPDVSGAINCLYLRETAIEEVPYSAIKCLSKIVVLDMRSNTMLRNLPSMRHFTSLDKLDLHGCSNITEFPDVSKEIVLLYLSETGIEEVPSFVERLTNLRVLSLENCKRLKKVSSCIFRLNLEDNASLGMAGRLDLSGCSKLEKFVEVLENEGMLPSYRTRVLSMRYCKNLNLESLRNSLCNLTNLSELDLSGCPGVEKKLENVLLSSPLGLYSLRILDLSECNMVVLPNALSRLSSLEFLSLRRNEFESLNLELFTSLRRLDISYCKRLRYLQDFPLPSRLDVLVASHCTSLETLPDTNGVPANDRCFYYYHNCFTLDESAHINIQADAQLRTQRMGSSSFLGHHILIKYPTTNELLKEEGRDSFCFPGSEIPEWFIYQNQRSSIKIDLPPHWYNNKFVGFVVCIVASCESRIHIGHSYVECECKIKDPDCDGQDITYRFPYTVIEHPKSDHVFIKSIMPGSVLVDRKSDGAFFNMSDPRFNTENSFSWQKARFRFSTSNDCCKVKKCGINLVYSEWEDQVFETLMMLSERRTKNFFSGWPSLLFIFIFSLVMFLFHSLNIYK</sequence>
<evidence type="ECO:0000256" key="2">
    <source>
        <dbReference type="ARBA" id="ARBA00022614"/>
    </source>
</evidence>
<dbReference type="GO" id="GO:0061809">
    <property type="term" value="F:NAD+ nucleosidase activity, cyclic ADP-ribose generating"/>
    <property type="evidence" value="ECO:0007669"/>
    <property type="project" value="UniProtKB-EC"/>
</dbReference>
<dbReference type="PANTHER" id="PTHR11017">
    <property type="entry name" value="LEUCINE-RICH REPEAT-CONTAINING PROTEIN"/>
    <property type="match status" value="1"/>
</dbReference>
<accession>A0AAE0EGQ2</accession>
<dbReference type="SUPFAM" id="SSF52058">
    <property type="entry name" value="L domain-like"/>
    <property type="match status" value="2"/>
</dbReference>
<evidence type="ECO:0000256" key="4">
    <source>
        <dbReference type="ARBA" id="ARBA00023027"/>
    </source>
</evidence>
<evidence type="ECO:0000256" key="6">
    <source>
        <dbReference type="SAM" id="Phobius"/>
    </source>
</evidence>
<evidence type="ECO:0000259" key="8">
    <source>
        <dbReference type="Pfam" id="PF20160"/>
    </source>
</evidence>
<organism evidence="10 11">
    <name type="scientific">Dipteronia sinensis</name>
    <dbReference type="NCBI Taxonomy" id="43782"/>
    <lineage>
        <taxon>Eukaryota</taxon>
        <taxon>Viridiplantae</taxon>
        <taxon>Streptophyta</taxon>
        <taxon>Embryophyta</taxon>
        <taxon>Tracheophyta</taxon>
        <taxon>Spermatophyta</taxon>
        <taxon>Magnoliopsida</taxon>
        <taxon>eudicotyledons</taxon>
        <taxon>Gunneridae</taxon>
        <taxon>Pentapetalae</taxon>
        <taxon>rosids</taxon>
        <taxon>malvids</taxon>
        <taxon>Sapindales</taxon>
        <taxon>Sapindaceae</taxon>
        <taxon>Hippocastanoideae</taxon>
        <taxon>Acereae</taxon>
        <taxon>Dipteronia</taxon>
    </lineage>
</organism>
<comment type="catalytic activity">
    <reaction evidence="5">
        <text>NAD(+) + H2O = ADP-D-ribose + nicotinamide + H(+)</text>
        <dbReference type="Rhea" id="RHEA:16301"/>
        <dbReference type="ChEBI" id="CHEBI:15377"/>
        <dbReference type="ChEBI" id="CHEBI:15378"/>
        <dbReference type="ChEBI" id="CHEBI:17154"/>
        <dbReference type="ChEBI" id="CHEBI:57540"/>
        <dbReference type="ChEBI" id="CHEBI:57967"/>
        <dbReference type="EC" id="3.2.2.6"/>
    </reaction>
    <physiologicalReaction direction="left-to-right" evidence="5">
        <dbReference type="Rhea" id="RHEA:16302"/>
    </physiologicalReaction>
</comment>
<dbReference type="InterPro" id="IPR027417">
    <property type="entry name" value="P-loop_NTPase"/>
</dbReference>
<dbReference type="Pfam" id="PF23282">
    <property type="entry name" value="WHD_ROQ1"/>
    <property type="match status" value="1"/>
</dbReference>
<dbReference type="PRINTS" id="PR00364">
    <property type="entry name" value="DISEASERSIST"/>
</dbReference>
<dbReference type="SUPFAM" id="SSF52540">
    <property type="entry name" value="P-loop containing nucleoside triphosphate hydrolases"/>
    <property type="match status" value="1"/>
</dbReference>
<dbReference type="Pfam" id="PF20160">
    <property type="entry name" value="C-JID"/>
    <property type="match status" value="1"/>
</dbReference>
<keyword evidence="6" id="KW-1133">Transmembrane helix</keyword>
<dbReference type="FunFam" id="1.10.8.430:FF:000002">
    <property type="entry name" value="Disease resistance protein (TIR-NBS-LRR class)"/>
    <property type="match status" value="1"/>
</dbReference>
<dbReference type="InterPro" id="IPR045344">
    <property type="entry name" value="C-JID"/>
</dbReference>
<comment type="caution">
    <text evidence="10">The sequence shown here is derived from an EMBL/GenBank/DDBJ whole genome shotgun (WGS) entry which is preliminary data.</text>
</comment>
<evidence type="ECO:0000256" key="5">
    <source>
        <dbReference type="ARBA" id="ARBA00047304"/>
    </source>
</evidence>
<keyword evidence="6" id="KW-0812">Transmembrane</keyword>
<dbReference type="InterPro" id="IPR003591">
    <property type="entry name" value="Leu-rich_rpt_typical-subtyp"/>
</dbReference>
<dbReference type="InterPro" id="IPR036390">
    <property type="entry name" value="WH_DNA-bd_sf"/>
</dbReference>
<feature type="domain" description="NB-ARC" evidence="7">
    <location>
        <begin position="1"/>
        <end position="141"/>
    </location>
</feature>
<proteinExistence type="predicted"/>
<feature type="domain" description="C-JID" evidence="8">
    <location>
        <begin position="959"/>
        <end position="1108"/>
    </location>
</feature>
<evidence type="ECO:0000259" key="9">
    <source>
        <dbReference type="Pfam" id="PF23282"/>
    </source>
</evidence>
<dbReference type="GO" id="GO:0043531">
    <property type="term" value="F:ADP binding"/>
    <property type="evidence" value="ECO:0007669"/>
    <property type="project" value="InterPro"/>
</dbReference>
<evidence type="ECO:0000313" key="10">
    <source>
        <dbReference type="EMBL" id="KAK3225805.1"/>
    </source>
</evidence>
<dbReference type="EMBL" id="JANJYJ010000002">
    <property type="protein sequence ID" value="KAK3225805.1"/>
    <property type="molecule type" value="Genomic_DNA"/>
</dbReference>
<evidence type="ECO:0000256" key="3">
    <source>
        <dbReference type="ARBA" id="ARBA00022737"/>
    </source>
</evidence>
<dbReference type="SUPFAM" id="SSF46785">
    <property type="entry name" value="Winged helix' DNA-binding domain"/>
    <property type="match status" value="1"/>
</dbReference>
<dbReference type="SMART" id="SM00369">
    <property type="entry name" value="LRR_TYP"/>
    <property type="match status" value="4"/>
</dbReference>
<dbReference type="GO" id="GO:0006952">
    <property type="term" value="P:defense response"/>
    <property type="evidence" value="ECO:0007669"/>
    <property type="project" value="InterPro"/>
</dbReference>
<reference evidence="10" key="1">
    <citation type="journal article" date="2023" name="Plant J.">
        <title>Genome sequences and population genomics provide insights into the demographic history, inbreeding, and mutation load of two 'living fossil' tree species of Dipteronia.</title>
        <authorList>
            <person name="Feng Y."/>
            <person name="Comes H.P."/>
            <person name="Chen J."/>
            <person name="Zhu S."/>
            <person name="Lu R."/>
            <person name="Zhang X."/>
            <person name="Li P."/>
            <person name="Qiu J."/>
            <person name="Olsen K.M."/>
            <person name="Qiu Y."/>
        </authorList>
    </citation>
    <scope>NUCLEOTIDE SEQUENCE</scope>
    <source>
        <strain evidence="10">NBL</strain>
    </source>
</reference>
<feature type="domain" description="Disease resistance protein Roq1-like winged-helix" evidence="9">
    <location>
        <begin position="210"/>
        <end position="278"/>
    </location>
</feature>
<keyword evidence="2" id="KW-0433">Leucine-rich repeat</keyword>